<comment type="caution">
    <text evidence="3">The sequence shown here is derived from an EMBL/GenBank/DDBJ whole genome shotgun (WGS) entry which is preliminary data.</text>
</comment>
<keyword evidence="2" id="KW-1133">Transmembrane helix</keyword>
<dbReference type="AlphaFoldDB" id="A0AAU9IFM7"/>
<evidence type="ECO:0000256" key="1">
    <source>
        <dbReference type="SAM" id="Coils"/>
    </source>
</evidence>
<feature type="coiled-coil region" evidence="1">
    <location>
        <begin position="200"/>
        <end position="227"/>
    </location>
</feature>
<evidence type="ECO:0000313" key="4">
    <source>
        <dbReference type="Proteomes" id="UP001162131"/>
    </source>
</evidence>
<keyword evidence="4" id="KW-1185">Reference proteome</keyword>
<name>A0AAU9IFM7_9CILI</name>
<keyword evidence="2" id="KW-0812">Transmembrane</keyword>
<keyword evidence="2" id="KW-0472">Membrane</keyword>
<proteinExistence type="predicted"/>
<reference evidence="3" key="1">
    <citation type="submission" date="2021-09" db="EMBL/GenBank/DDBJ databases">
        <authorList>
            <consortium name="AG Swart"/>
            <person name="Singh M."/>
            <person name="Singh A."/>
            <person name="Seah K."/>
            <person name="Emmerich C."/>
        </authorList>
    </citation>
    <scope>NUCLEOTIDE SEQUENCE</scope>
    <source>
        <strain evidence="3">ATCC30299</strain>
    </source>
</reference>
<protein>
    <submittedName>
        <fullName evidence="3">Uncharacterized protein</fullName>
    </submittedName>
</protein>
<dbReference type="EMBL" id="CAJZBQ010000011">
    <property type="protein sequence ID" value="CAG9314224.1"/>
    <property type="molecule type" value="Genomic_DNA"/>
</dbReference>
<evidence type="ECO:0000313" key="3">
    <source>
        <dbReference type="EMBL" id="CAG9314224.1"/>
    </source>
</evidence>
<accession>A0AAU9IFM7</accession>
<sequence>MQNWLTSWLYTEAGCLYFFFGKSEIAEYYFNLVTIRRSDVIWILNAFYIGFFFYVYKLKREKAEEVLESFKKKYAHFSHEAKFHLYMAEIGYKVIFNIKYEQNDKEFEELGNKLKNKKWSDDTFFMGHMGAVFRSFWSEGQSWNNIAEIIFNWAIGGMIGKSPLFAYTYIAKSNWERSLGNHEVSREYLVKSLGMLKSVMSQKNDQVKMIENQLIEVEKEIVKKNNEK</sequence>
<dbReference type="Proteomes" id="UP001162131">
    <property type="component" value="Unassembled WGS sequence"/>
</dbReference>
<organism evidence="3 4">
    <name type="scientific">Blepharisma stoltei</name>
    <dbReference type="NCBI Taxonomy" id="1481888"/>
    <lineage>
        <taxon>Eukaryota</taxon>
        <taxon>Sar</taxon>
        <taxon>Alveolata</taxon>
        <taxon>Ciliophora</taxon>
        <taxon>Postciliodesmatophora</taxon>
        <taxon>Heterotrichea</taxon>
        <taxon>Heterotrichida</taxon>
        <taxon>Blepharismidae</taxon>
        <taxon>Blepharisma</taxon>
    </lineage>
</organism>
<keyword evidence="1" id="KW-0175">Coiled coil</keyword>
<feature type="transmembrane region" description="Helical" evidence="2">
    <location>
        <begin position="40"/>
        <end position="56"/>
    </location>
</feature>
<gene>
    <name evidence="3" type="ORF">BSTOLATCC_MIC10020</name>
</gene>
<evidence type="ECO:0000256" key="2">
    <source>
        <dbReference type="SAM" id="Phobius"/>
    </source>
</evidence>